<proteinExistence type="predicted"/>
<keyword evidence="1" id="KW-0812">Transmembrane</keyword>
<dbReference type="PANTHER" id="PTHR39419:SF1">
    <property type="entry name" value="SLL0814 PROTEIN"/>
    <property type="match status" value="1"/>
</dbReference>
<dbReference type="Pfam" id="PF04240">
    <property type="entry name" value="Caroten_synth"/>
    <property type="match status" value="1"/>
</dbReference>
<feature type="transmembrane region" description="Helical" evidence="1">
    <location>
        <begin position="62"/>
        <end position="81"/>
    </location>
</feature>
<reference evidence="3" key="1">
    <citation type="journal article" date="2019" name="Int. J. Syst. Evol. Microbiol.">
        <title>The Global Catalogue of Microorganisms (GCM) 10K type strain sequencing project: providing services to taxonomists for standard genome sequencing and annotation.</title>
        <authorList>
            <consortium name="The Broad Institute Genomics Platform"/>
            <consortium name="The Broad Institute Genome Sequencing Center for Infectious Disease"/>
            <person name="Wu L."/>
            <person name="Ma J."/>
        </authorList>
    </citation>
    <scope>NUCLEOTIDE SEQUENCE [LARGE SCALE GENOMIC DNA]</scope>
    <source>
        <strain evidence="3">JCM 17705</strain>
    </source>
</reference>
<evidence type="ECO:0000313" key="2">
    <source>
        <dbReference type="EMBL" id="GAA4336640.1"/>
    </source>
</evidence>
<dbReference type="EMBL" id="BAABFT010000017">
    <property type="protein sequence ID" value="GAA4336640.1"/>
    <property type="molecule type" value="Genomic_DNA"/>
</dbReference>
<feature type="transmembrane region" description="Helical" evidence="1">
    <location>
        <begin position="194"/>
        <end position="212"/>
    </location>
</feature>
<dbReference type="Proteomes" id="UP001500582">
    <property type="component" value="Unassembled WGS sequence"/>
</dbReference>
<evidence type="ECO:0000256" key="1">
    <source>
        <dbReference type="SAM" id="Phobius"/>
    </source>
</evidence>
<comment type="caution">
    <text evidence="2">The sequence shown here is derived from an EMBL/GenBank/DDBJ whole genome shotgun (WGS) entry which is preliminary data.</text>
</comment>
<organism evidence="2 3">
    <name type="scientific">Mucilaginibacter gynuensis</name>
    <dbReference type="NCBI Taxonomy" id="1302236"/>
    <lineage>
        <taxon>Bacteria</taxon>
        <taxon>Pseudomonadati</taxon>
        <taxon>Bacteroidota</taxon>
        <taxon>Sphingobacteriia</taxon>
        <taxon>Sphingobacteriales</taxon>
        <taxon>Sphingobacteriaceae</taxon>
        <taxon>Mucilaginibacter</taxon>
    </lineage>
</organism>
<keyword evidence="1" id="KW-1133">Transmembrane helix</keyword>
<evidence type="ECO:0008006" key="4">
    <source>
        <dbReference type="Google" id="ProtNLM"/>
    </source>
</evidence>
<gene>
    <name evidence="2" type="ORF">GCM10023149_45660</name>
</gene>
<accession>A0ABP8HAG8</accession>
<dbReference type="InterPro" id="IPR007354">
    <property type="entry name" value="CruF-like"/>
</dbReference>
<feature type="transmembrane region" description="Helical" evidence="1">
    <location>
        <begin position="35"/>
        <end position="53"/>
    </location>
</feature>
<keyword evidence="3" id="KW-1185">Reference proteome</keyword>
<evidence type="ECO:0000313" key="3">
    <source>
        <dbReference type="Proteomes" id="UP001500582"/>
    </source>
</evidence>
<feature type="transmembrane region" description="Helical" evidence="1">
    <location>
        <begin position="101"/>
        <end position="122"/>
    </location>
</feature>
<feature type="transmembrane region" description="Helical" evidence="1">
    <location>
        <begin position="167"/>
        <end position="187"/>
    </location>
</feature>
<name>A0ABP8HAG8_9SPHI</name>
<keyword evidence="1" id="KW-0472">Membrane</keyword>
<dbReference type="PANTHER" id="PTHR39419">
    <property type="entry name" value="SLL0814 PROTEIN"/>
    <property type="match status" value="1"/>
</dbReference>
<feature type="transmembrane region" description="Helical" evidence="1">
    <location>
        <begin position="12"/>
        <end position="29"/>
    </location>
</feature>
<sequence>MNGQRMVSNRILIIIVALFHFVGLIGFAIPALVPLFLQLVPFHLLLMLAVLLYSHESFSGKFLLFALLIFIAGFTAEWIGVHTGLLFGSYAYGKTLGTKVFDIPLMIGVNWLLLIYAAGTVLQHSGIKQPVVRIALGAVVLVLLDYLIEPVAILFDYWQWQSAGIPLKNYICWFLVSALMLAVFELFLFKKQGFVGLALLIAQFVFFIVLRWV</sequence>
<feature type="transmembrane region" description="Helical" evidence="1">
    <location>
        <begin position="134"/>
        <end position="155"/>
    </location>
</feature>
<protein>
    <recommendedName>
        <fullName evidence="4">Carotenoid biosynthesis protein</fullName>
    </recommendedName>
</protein>